<protein>
    <submittedName>
        <fullName evidence="10">Response regulator transcription factor</fullName>
    </submittedName>
</protein>
<keyword evidence="4 7" id="KW-0238">DNA-binding</keyword>
<dbReference type="SMART" id="SM00862">
    <property type="entry name" value="Trans_reg_C"/>
    <property type="match status" value="1"/>
</dbReference>
<evidence type="ECO:0000256" key="3">
    <source>
        <dbReference type="ARBA" id="ARBA00023015"/>
    </source>
</evidence>
<dbReference type="PANTHER" id="PTHR48111">
    <property type="entry name" value="REGULATOR OF RPOS"/>
    <property type="match status" value="1"/>
</dbReference>
<evidence type="ECO:0000256" key="7">
    <source>
        <dbReference type="PROSITE-ProRule" id="PRU01091"/>
    </source>
</evidence>
<comment type="caution">
    <text evidence="10">The sequence shown here is derived from an EMBL/GenBank/DDBJ whole genome shotgun (WGS) entry which is preliminary data.</text>
</comment>
<evidence type="ECO:0000256" key="4">
    <source>
        <dbReference type="ARBA" id="ARBA00023125"/>
    </source>
</evidence>
<dbReference type="Gene3D" id="1.10.10.10">
    <property type="entry name" value="Winged helix-like DNA-binding domain superfamily/Winged helix DNA-binding domain"/>
    <property type="match status" value="1"/>
</dbReference>
<feature type="DNA-binding region" description="OmpR/PhoB-type" evidence="7">
    <location>
        <begin position="124"/>
        <end position="221"/>
    </location>
</feature>
<evidence type="ECO:0000313" key="10">
    <source>
        <dbReference type="EMBL" id="MCS0656847.1"/>
    </source>
</evidence>
<dbReference type="Proteomes" id="UP001204621">
    <property type="component" value="Unassembled WGS sequence"/>
</dbReference>
<dbReference type="PROSITE" id="PS51755">
    <property type="entry name" value="OMPR_PHOB"/>
    <property type="match status" value="1"/>
</dbReference>
<dbReference type="EMBL" id="JANUGU010000001">
    <property type="protein sequence ID" value="MCS0656847.1"/>
    <property type="molecule type" value="Genomic_DNA"/>
</dbReference>
<dbReference type="PANTHER" id="PTHR48111:SF1">
    <property type="entry name" value="TWO-COMPONENT RESPONSE REGULATOR ORR33"/>
    <property type="match status" value="1"/>
</dbReference>
<dbReference type="Pfam" id="PF00072">
    <property type="entry name" value="Response_reg"/>
    <property type="match status" value="1"/>
</dbReference>
<evidence type="ECO:0000256" key="5">
    <source>
        <dbReference type="ARBA" id="ARBA00023163"/>
    </source>
</evidence>
<organism evidence="10 11">
    <name type="scientific">Massilia terrae</name>
    <dbReference type="NCBI Taxonomy" id="1811224"/>
    <lineage>
        <taxon>Bacteria</taxon>
        <taxon>Pseudomonadati</taxon>
        <taxon>Pseudomonadota</taxon>
        <taxon>Betaproteobacteria</taxon>
        <taxon>Burkholderiales</taxon>
        <taxon>Oxalobacteraceae</taxon>
        <taxon>Telluria group</taxon>
        <taxon>Massilia</taxon>
    </lineage>
</organism>
<keyword evidence="2" id="KW-0902">Two-component regulatory system</keyword>
<evidence type="ECO:0000313" key="11">
    <source>
        <dbReference type="Proteomes" id="UP001204621"/>
    </source>
</evidence>
<dbReference type="Gene3D" id="3.40.50.2300">
    <property type="match status" value="1"/>
</dbReference>
<dbReference type="InterPro" id="IPR011006">
    <property type="entry name" value="CheY-like_superfamily"/>
</dbReference>
<dbReference type="PROSITE" id="PS50110">
    <property type="entry name" value="RESPONSE_REGULATORY"/>
    <property type="match status" value="1"/>
</dbReference>
<reference evidence="10 11" key="1">
    <citation type="submission" date="2022-08" db="EMBL/GenBank/DDBJ databases">
        <title>Reclassification of Massilia species as members of the genera Telluria, Duganella, Pseudoduganella, Mokoshia gen. nov. and Zemynaea gen. nov. using orthogonal and non-orthogonal genome-based approaches.</title>
        <authorList>
            <person name="Bowman J.P."/>
        </authorList>
    </citation>
    <scope>NUCLEOTIDE SEQUENCE [LARGE SCALE GENOMIC DNA]</scope>
    <source>
        <strain evidence="10 11">JCM 31606</strain>
    </source>
</reference>
<keyword evidence="11" id="KW-1185">Reference proteome</keyword>
<dbReference type="InterPro" id="IPR001867">
    <property type="entry name" value="OmpR/PhoB-type_DNA-bd"/>
</dbReference>
<keyword evidence="5" id="KW-0804">Transcription</keyword>
<keyword evidence="1 6" id="KW-0597">Phosphoprotein</keyword>
<dbReference type="InterPro" id="IPR039420">
    <property type="entry name" value="WalR-like"/>
</dbReference>
<keyword evidence="3" id="KW-0805">Transcription regulation</keyword>
<evidence type="ECO:0000259" key="8">
    <source>
        <dbReference type="PROSITE" id="PS50110"/>
    </source>
</evidence>
<dbReference type="Gene3D" id="6.10.250.690">
    <property type="match status" value="1"/>
</dbReference>
<feature type="modified residue" description="4-aspartylphosphate" evidence="6">
    <location>
        <position position="51"/>
    </location>
</feature>
<name>A0ABT2CSB1_9BURK</name>
<dbReference type="Pfam" id="PF00486">
    <property type="entry name" value="Trans_reg_C"/>
    <property type="match status" value="1"/>
</dbReference>
<evidence type="ECO:0000256" key="1">
    <source>
        <dbReference type="ARBA" id="ARBA00022553"/>
    </source>
</evidence>
<sequence>MKVLIVEDEVRLGQFLKQGMVEHSYTVGLAHSCAQARDALCDTHYDAIVLDLGLPDGDGLDLLREWRRSGFNEPVLILSARDTVEDRIRGLDIGADDYLPKPFSLEELQARIRSLLRRHSTAKETVLEHRGIRLDLLAHAVTFNGQPVDLTSREFALLEIFMQNVGRILPRTLIAEKIWAAAYDIDTNLLDVYMSRLRAKLDCEPGKPLFKTVRGVGYQLV</sequence>
<evidence type="ECO:0000256" key="6">
    <source>
        <dbReference type="PROSITE-ProRule" id="PRU00169"/>
    </source>
</evidence>
<proteinExistence type="predicted"/>
<dbReference type="InterPro" id="IPR036388">
    <property type="entry name" value="WH-like_DNA-bd_sf"/>
</dbReference>
<accession>A0ABT2CSB1</accession>
<dbReference type="CDD" id="cd17624">
    <property type="entry name" value="REC_OmpR_PmrA-like"/>
    <property type="match status" value="1"/>
</dbReference>
<evidence type="ECO:0000259" key="9">
    <source>
        <dbReference type="PROSITE" id="PS51755"/>
    </source>
</evidence>
<feature type="domain" description="Response regulatory" evidence="8">
    <location>
        <begin position="2"/>
        <end position="116"/>
    </location>
</feature>
<dbReference type="SUPFAM" id="SSF52172">
    <property type="entry name" value="CheY-like"/>
    <property type="match status" value="1"/>
</dbReference>
<evidence type="ECO:0000256" key="2">
    <source>
        <dbReference type="ARBA" id="ARBA00023012"/>
    </source>
</evidence>
<gene>
    <name evidence="10" type="ORF">NX778_02080</name>
</gene>
<dbReference type="InterPro" id="IPR001789">
    <property type="entry name" value="Sig_transdc_resp-reg_receiver"/>
</dbReference>
<feature type="domain" description="OmpR/PhoB-type" evidence="9">
    <location>
        <begin position="124"/>
        <end position="221"/>
    </location>
</feature>
<dbReference type="RefSeq" id="WP_258810022.1">
    <property type="nucleotide sequence ID" value="NZ_JANUGU010000001.1"/>
</dbReference>
<dbReference type="SMART" id="SM00448">
    <property type="entry name" value="REC"/>
    <property type="match status" value="1"/>
</dbReference>
<dbReference type="CDD" id="cd00383">
    <property type="entry name" value="trans_reg_C"/>
    <property type="match status" value="1"/>
</dbReference>